<dbReference type="AlphaFoldDB" id="A0A8S7CWP7"/>
<evidence type="ECO:0000313" key="3">
    <source>
        <dbReference type="Proteomes" id="UP000519859"/>
    </source>
</evidence>
<sequence length="61" mass="7482">MIFQCPCYFFSRKNFIFNYISLLFHQCILWVLLIIIMEGMIINECVKAFTLRMNIWEKLKL</sequence>
<gene>
    <name evidence="2" type="ORF">FIJ20_24655</name>
</gene>
<feature type="transmembrane region" description="Helical" evidence="1">
    <location>
        <begin position="16"/>
        <end position="37"/>
    </location>
</feature>
<protein>
    <submittedName>
        <fullName evidence="2">Uncharacterized protein</fullName>
    </submittedName>
</protein>
<accession>A0A8S7CWP7</accession>
<reference evidence="2 3" key="1">
    <citation type="submission" date="2019-06" db="EMBL/GenBank/DDBJ databases">
        <authorList>
            <consortium name="NARMS: The National Antimicrobial Resistance Monitoring System"/>
        </authorList>
    </citation>
    <scope>NUCLEOTIDE SEQUENCE [LARGE SCALE GENOMIC DNA]</scope>
    <source>
        <strain evidence="2 3">FSIS11921886</strain>
    </source>
</reference>
<evidence type="ECO:0000313" key="2">
    <source>
        <dbReference type="EMBL" id="EFB2195310.1"/>
    </source>
</evidence>
<evidence type="ECO:0000256" key="1">
    <source>
        <dbReference type="SAM" id="Phobius"/>
    </source>
</evidence>
<keyword evidence="1" id="KW-0812">Transmembrane</keyword>
<dbReference type="Proteomes" id="UP000519859">
    <property type="component" value="Unassembled WGS sequence"/>
</dbReference>
<keyword evidence="1" id="KW-1133">Transmembrane helix</keyword>
<name>A0A8S7CWP7_ECOLX</name>
<organism evidence="2 3">
    <name type="scientific">Escherichia coli</name>
    <dbReference type="NCBI Taxonomy" id="562"/>
    <lineage>
        <taxon>Bacteria</taxon>
        <taxon>Pseudomonadati</taxon>
        <taxon>Pseudomonadota</taxon>
        <taxon>Gammaproteobacteria</taxon>
        <taxon>Enterobacterales</taxon>
        <taxon>Enterobacteriaceae</taxon>
        <taxon>Escherichia</taxon>
    </lineage>
</organism>
<dbReference type="EMBL" id="AASDFP010000104">
    <property type="protein sequence ID" value="EFB2195310.1"/>
    <property type="molecule type" value="Genomic_DNA"/>
</dbReference>
<proteinExistence type="predicted"/>
<keyword evidence="1" id="KW-0472">Membrane</keyword>
<comment type="caution">
    <text evidence="2">The sequence shown here is derived from an EMBL/GenBank/DDBJ whole genome shotgun (WGS) entry which is preliminary data.</text>
</comment>